<protein>
    <submittedName>
        <fullName evidence="7">FAD-binding oxidoreductase</fullName>
    </submittedName>
</protein>
<evidence type="ECO:0000256" key="5">
    <source>
        <dbReference type="ARBA" id="ARBA00023002"/>
    </source>
</evidence>
<comment type="caution">
    <text evidence="7">The sequence shown here is derived from an EMBL/GenBank/DDBJ whole genome shotgun (WGS) entry which is preliminary data.</text>
</comment>
<evidence type="ECO:0000313" key="8">
    <source>
        <dbReference type="Proteomes" id="UP001601948"/>
    </source>
</evidence>
<accession>A0ABW6QXS2</accession>
<dbReference type="Proteomes" id="UP001601948">
    <property type="component" value="Unassembled WGS sequence"/>
</dbReference>
<dbReference type="InterPro" id="IPR036318">
    <property type="entry name" value="FAD-bd_PCMH-like_sf"/>
</dbReference>
<dbReference type="SUPFAM" id="SSF56176">
    <property type="entry name" value="FAD-binding/transporter-associated domain-like"/>
    <property type="match status" value="1"/>
</dbReference>
<dbReference type="InterPro" id="IPR016167">
    <property type="entry name" value="FAD-bd_PCMH_sub1"/>
</dbReference>
<keyword evidence="4" id="KW-0274">FAD</keyword>
<keyword evidence="8" id="KW-1185">Reference proteome</keyword>
<keyword evidence="3" id="KW-0285">Flavoprotein</keyword>
<evidence type="ECO:0000313" key="7">
    <source>
        <dbReference type="EMBL" id="MFF3226062.1"/>
    </source>
</evidence>
<dbReference type="InterPro" id="IPR016166">
    <property type="entry name" value="FAD-bd_PCMH"/>
</dbReference>
<organism evidence="7 8">
    <name type="scientific">Nocardia suismassiliense</name>
    <dbReference type="NCBI Taxonomy" id="2077092"/>
    <lineage>
        <taxon>Bacteria</taxon>
        <taxon>Bacillati</taxon>
        <taxon>Actinomycetota</taxon>
        <taxon>Actinomycetes</taxon>
        <taxon>Mycobacteriales</taxon>
        <taxon>Nocardiaceae</taxon>
        <taxon>Nocardia</taxon>
    </lineage>
</organism>
<sequence length="457" mass="46881">MAAAAAGTLPSGTAAATVDSTAWTGLRSRLRGTLVLPEDREYGAAKALFDRRFDGNAPLGVVEVAQPQDVQAAVSFAREHGLPIAARAGGHSFVGASASTGALVIDVRGLDHIKVDADQVTVGAGVTSLAAVTELAESGAALPIGVCAGVGLTGLTVGGGLGAEARRYGMTCDRLVAAELVLPNGDVIRTDATTAPDLFWALRGAGGTTGILTSLTYRTIPATAKDMVRLTFPGDTAARVLNGWAQWMPSADRGVHASVRISAADGLRCAVRMVCPAGAGAAAAADLAAAAGIEPSAAEHRTLAHLDAVHDLDMGRPRPGSINVAGSDVVAQLSPTVVNTIVDVITARADSGASGVVVVEPLDGAIQDTALDATAFPWRAHAAALEWAVLSPGGVDEAHNWIISANRAVAPFSSGGYLNHVQPTDTVQRCFAHNFPRLQFLRQTTDPDRRLRWGING</sequence>
<dbReference type="RefSeq" id="WP_387721023.1">
    <property type="nucleotide sequence ID" value="NZ_JBIAPI010000007.1"/>
</dbReference>
<proteinExistence type="inferred from homology"/>
<dbReference type="EMBL" id="JBIAPI010000007">
    <property type="protein sequence ID" value="MFF3226062.1"/>
    <property type="molecule type" value="Genomic_DNA"/>
</dbReference>
<evidence type="ECO:0000256" key="1">
    <source>
        <dbReference type="ARBA" id="ARBA00001974"/>
    </source>
</evidence>
<dbReference type="PANTHER" id="PTHR42973">
    <property type="entry name" value="BINDING OXIDOREDUCTASE, PUTATIVE (AFU_ORTHOLOGUE AFUA_1G17690)-RELATED"/>
    <property type="match status" value="1"/>
</dbReference>
<gene>
    <name evidence="7" type="ORF">ACFYV7_24910</name>
</gene>
<comment type="cofactor">
    <cofactor evidence="1">
        <name>FAD</name>
        <dbReference type="ChEBI" id="CHEBI:57692"/>
    </cofactor>
</comment>
<dbReference type="PROSITE" id="PS00862">
    <property type="entry name" value="OX2_COVAL_FAD"/>
    <property type="match status" value="1"/>
</dbReference>
<dbReference type="InterPro" id="IPR006094">
    <property type="entry name" value="Oxid_FAD_bind_N"/>
</dbReference>
<dbReference type="Pfam" id="PF01565">
    <property type="entry name" value="FAD_binding_4"/>
    <property type="match status" value="1"/>
</dbReference>
<dbReference type="PROSITE" id="PS51387">
    <property type="entry name" value="FAD_PCMH"/>
    <property type="match status" value="1"/>
</dbReference>
<evidence type="ECO:0000259" key="6">
    <source>
        <dbReference type="PROSITE" id="PS51387"/>
    </source>
</evidence>
<name>A0ABW6QXS2_9NOCA</name>
<dbReference type="InterPro" id="IPR016169">
    <property type="entry name" value="FAD-bd_PCMH_sub2"/>
</dbReference>
<keyword evidence="5" id="KW-0560">Oxidoreductase</keyword>
<dbReference type="PANTHER" id="PTHR42973:SF39">
    <property type="entry name" value="FAD-BINDING PCMH-TYPE DOMAIN-CONTAINING PROTEIN"/>
    <property type="match status" value="1"/>
</dbReference>
<dbReference type="Gene3D" id="3.30.465.10">
    <property type="match status" value="1"/>
</dbReference>
<comment type="similarity">
    <text evidence="2">Belongs to the oxygen-dependent FAD-linked oxidoreductase family.</text>
</comment>
<dbReference type="InterPro" id="IPR050416">
    <property type="entry name" value="FAD-linked_Oxidoreductase"/>
</dbReference>
<evidence type="ECO:0000256" key="3">
    <source>
        <dbReference type="ARBA" id="ARBA00022630"/>
    </source>
</evidence>
<feature type="domain" description="FAD-binding PCMH-type" evidence="6">
    <location>
        <begin position="54"/>
        <end position="222"/>
    </location>
</feature>
<dbReference type="Gene3D" id="3.30.43.10">
    <property type="entry name" value="Uridine Diphospho-n-acetylenolpyruvylglucosamine Reductase, domain 2"/>
    <property type="match status" value="1"/>
</dbReference>
<dbReference type="Gene3D" id="3.40.462.20">
    <property type="match status" value="1"/>
</dbReference>
<dbReference type="InterPro" id="IPR006093">
    <property type="entry name" value="Oxy_OxRdtase_FAD_BS"/>
</dbReference>
<evidence type="ECO:0000256" key="4">
    <source>
        <dbReference type="ARBA" id="ARBA00022827"/>
    </source>
</evidence>
<evidence type="ECO:0000256" key="2">
    <source>
        <dbReference type="ARBA" id="ARBA00005466"/>
    </source>
</evidence>
<reference evidence="7 8" key="1">
    <citation type="submission" date="2024-10" db="EMBL/GenBank/DDBJ databases">
        <title>The Natural Products Discovery Center: Release of the First 8490 Sequenced Strains for Exploring Actinobacteria Biosynthetic Diversity.</title>
        <authorList>
            <person name="Kalkreuter E."/>
            <person name="Kautsar S.A."/>
            <person name="Yang D."/>
            <person name="Bader C.D."/>
            <person name="Teijaro C.N."/>
            <person name="Fluegel L."/>
            <person name="Davis C.M."/>
            <person name="Simpson J.R."/>
            <person name="Lauterbach L."/>
            <person name="Steele A.D."/>
            <person name="Gui C."/>
            <person name="Meng S."/>
            <person name="Li G."/>
            <person name="Viehrig K."/>
            <person name="Ye F."/>
            <person name="Su P."/>
            <person name="Kiefer A.F."/>
            <person name="Nichols A."/>
            <person name="Cepeda A.J."/>
            <person name="Yan W."/>
            <person name="Fan B."/>
            <person name="Jiang Y."/>
            <person name="Adhikari A."/>
            <person name="Zheng C.-J."/>
            <person name="Schuster L."/>
            <person name="Cowan T.M."/>
            <person name="Smanski M.J."/>
            <person name="Chevrette M.G."/>
            <person name="De Carvalho L.P.S."/>
            <person name="Shen B."/>
        </authorList>
    </citation>
    <scope>NUCLEOTIDE SEQUENCE [LARGE SCALE GENOMIC DNA]</scope>
    <source>
        <strain evidence="7 8">NPDC003040</strain>
    </source>
</reference>